<dbReference type="OrthoDB" id="9807451at2"/>
<dbReference type="InterPro" id="IPR036105">
    <property type="entry name" value="DiNase_FeMo-co_biosyn_sf"/>
</dbReference>
<proteinExistence type="predicted"/>
<name>A0A1M5QWX2_9BACT</name>
<dbReference type="SUPFAM" id="SSF53146">
    <property type="entry name" value="Nitrogenase accessory factor-like"/>
    <property type="match status" value="1"/>
</dbReference>
<dbReference type="AlphaFoldDB" id="A0A1M5QWX2"/>
<dbReference type="Gene3D" id="3.30.420.130">
    <property type="entry name" value="Dinitrogenase iron-molybdenum cofactor biosynthesis domain"/>
    <property type="match status" value="1"/>
</dbReference>
<organism evidence="2 3">
    <name type="scientific">Thermosipho atlanticus DSM 15807</name>
    <dbReference type="NCBI Taxonomy" id="1123380"/>
    <lineage>
        <taxon>Bacteria</taxon>
        <taxon>Thermotogati</taxon>
        <taxon>Thermotogota</taxon>
        <taxon>Thermotogae</taxon>
        <taxon>Thermotogales</taxon>
        <taxon>Fervidobacteriaceae</taxon>
        <taxon>Thermosipho</taxon>
    </lineage>
</organism>
<evidence type="ECO:0000259" key="1">
    <source>
        <dbReference type="Pfam" id="PF02579"/>
    </source>
</evidence>
<dbReference type="EMBL" id="FQXN01000001">
    <property type="protein sequence ID" value="SHH18386.1"/>
    <property type="molecule type" value="Genomic_DNA"/>
</dbReference>
<dbReference type="InterPro" id="IPR033913">
    <property type="entry name" value="MTH1175_dom"/>
</dbReference>
<dbReference type="Pfam" id="PF02579">
    <property type="entry name" value="Nitro_FeMo-Co"/>
    <property type="match status" value="1"/>
</dbReference>
<dbReference type="InterPro" id="IPR003731">
    <property type="entry name" value="Di-Nase_FeMo-co_biosynth"/>
</dbReference>
<evidence type="ECO:0000313" key="2">
    <source>
        <dbReference type="EMBL" id="SHH18386.1"/>
    </source>
</evidence>
<dbReference type="RefSeq" id="WP_073071127.1">
    <property type="nucleotide sequence ID" value="NZ_FQXN01000001.1"/>
</dbReference>
<sequence>MKIAIPSEDRTLDSMINDRYARAEYIIIYDTDKDEIVEVIENDSSEAHGKGPKVSQTLANKGVKALISQSVGKNAFDVLKAAKIDVYITQKDTIKNIIENFKNGKLEKTENATN</sequence>
<protein>
    <submittedName>
        <fullName evidence="2">Predicted Fe-Mo cluster-binding protein, NifX family</fullName>
    </submittedName>
</protein>
<dbReference type="CDD" id="cd00851">
    <property type="entry name" value="MTH1175"/>
    <property type="match status" value="1"/>
</dbReference>
<evidence type="ECO:0000313" key="3">
    <source>
        <dbReference type="Proteomes" id="UP000242592"/>
    </source>
</evidence>
<dbReference type="STRING" id="1123380.SAMN02745199_0185"/>
<feature type="domain" description="Dinitrogenase iron-molybdenum cofactor biosynthesis" evidence="1">
    <location>
        <begin position="13"/>
        <end position="102"/>
    </location>
</feature>
<accession>A0A1M5QWX2</accession>
<keyword evidence="3" id="KW-1185">Reference proteome</keyword>
<reference evidence="3" key="1">
    <citation type="submission" date="2016-11" db="EMBL/GenBank/DDBJ databases">
        <authorList>
            <person name="Varghese N."/>
            <person name="Submissions S."/>
        </authorList>
    </citation>
    <scope>NUCLEOTIDE SEQUENCE [LARGE SCALE GENOMIC DNA]</scope>
    <source>
        <strain evidence="3">DSM 15807</strain>
    </source>
</reference>
<gene>
    <name evidence="2" type="ORF">SAMN02745199_0185</name>
</gene>
<dbReference type="PANTHER" id="PTHR42983">
    <property type="entry name" value="DINITROGENASE IRON-MOLYBDENUM COFACTOR PROTEIN-RELATED"/>
    <property type="match status" value="1"/>
</dbReference>
<dbReference type="Proteomes" id="UP000242592">
    <property type="component" value="Unassembled WGS sequence"/>
</dbReference>
<dbReference type="PANTHER" id="PTHR42983:SF1">
    <property type="entry name" value="IRON-MOLYBDENUM PROTEIN"/>
    <property type="match status" value="1"/>
</dbReference>